<dbReference type="PANTHER" id="PTHR12243">
    <property type="entry name" value="MADF DOMAIN TRANSCRIPTION FACTOR"/>
    <property type="match status" value="1"/>
</dbReference>
<dbReference type="AlphaFoldDB" id="A0AAV4DRT2"/>
<evidence type="ECO:0000313" key="3">
    <source>
        <dbReference type="EMBL" id="GFO46870.1"/>
    </source>
</evidence>
<dbReference type="SMART" id="SM00595">
    <property type="entry name" value="MADF"/>
    <property type="match status" value="1"/>
</dbReference>
<dbReference type="PROSITE" id="PS51029">
    <property type="entry name" value="MADF"/>
    <property type="match status" value="1"/>
</dbReference>
<comment type="caution">
    <text evidence="3">The sequence shown here is derived from an EMBL/GenBank/DDBJ whole genome shotgun (WGS) entry which is preliminary data.</text>
</comment>
<protein>
    <submittedName>
        <fullName evidence="3">Transcription factor adf-1</fullName>
    </submittedName>
</protein>
<keyword evidence="4" id="KW-1185">Reference proteome</keyword>
<dbReference type="Proteomes" id="UP000735302">
    <property type="component" value="Unassembled WGS sequence"/>
</dbReference>
<name>A0AAV4DRT2_9GAST</name>
<evidence type="ECO:0000313" key="4">
    <source>
        <dbReference type="Proteomes" id="UP000735302"/>
    </source>
</evidence>
<dbReference type="Pfam" id="PF10545">
    <property type="entry name" value="MADF_DNA_bdg"/>
    <property type="match status" value="1"/>
</dbReference>
<organism evidence="3 4">
    <name type="scientific">Plakobranchus ocellatus</name>
    <dbReference type="NCBI Taxonomy" id="259542"/>
    <lineage>
        <taxon>Eukaryota</taxon>
        <taxon>Metazoa</taxon>
        <taxon>Spiralia</taxon>
        <taxon>Lophotrochozoa</taxon>
        <taxon>Mollusca</taxon>
        <taxon>Gastropoda</taxon>
        <taxon>Heterobranchia</taxon>
        <taxon>Euthyneura</taxon>
        <taxon>Panpulmonata</taxon>
        <taxon>Sacoglossa</taxon>
        <taxon>Placobranchoidea</taxon>
        <taxon>Plakobranchidae</taxon>
        <taxon>Plakobranchus</taxon>
    </lineage>
</organism>
<evidence type="ECO:0000259" key="2">
    <source>
        <dbReference type="PROSITE" id="PS51029"/>
    </source>
</evidence>
<feature type="region of interest" description="Disordered" evidence="1">
    <location>
        <begin position="102"/>
        <end position="121"/>
    </location>
</feature>
<feature type="compositionally biased region" description="Polar residues" evidence="1">
    <location>
        <begin position="133"/>
        <end position="156"/>
    </location>
</feature>
<sequence length="174" mass="20034">MDDYKKEIIELVRDRPLLWDPKNPEYHNKDQRKQVWEYIDSKCLPAGTKTTSKAIWESLSRSFSNALRRKKNKPSGSDAGSDKDWKFEKDLMFLLPVKTLRQTSGNLPGPELDTTGNEDSFSFQFEPEDVDENSSQGDTQVETTTGIPNEVVSSMQEPVRKRKAVSMMIQLQRF</sequence>
<dbReference type="InterPro" id="IPR039353">
    <property type="entry name" value="TF_Adf1"/>
</dbReference>
<proteinExistence type="predicted"/>
<dbReference type="InterPro" id="IPR006578">
    <property type="entry name" value="MADF-dom"/>
</dbReference>
<dbReference type="EMBL" id="BLXT01008232">
    <property type="protein sequence ID" value="GFO46870.1"/>
    <property type="molecule type" value="Genomic_DNA"/>
</dbReference>
<dbReference type="PANTHER" id="PTHR12243:SF67">
    <property type="entry name" value="COREPRESSOR OF PANGOLIN, ISOFORM A-RELATED"/>
    <property type="match status" value="1"/>
</dbReference>
<accession>A0AAV4DRT2</accession>
<feature type="domain" description="MADF" evidence="2">
    <location>
        <begin position="7"/>
        <end position="99"/>
    </location>
</feature>
<reference evidence="3 4" key="1">
    <citation type="journal article" date="2021" name="Elife">
        <title>Chloroplast acquisition without the gene transfer in kleptoplastic sea slugs, Plakobranchus ocellatus.</title>
        <authorList>
            <person name="Maeda T."/>
            <person name="Takahashi S."/>
            <person name="Yoshida T."/>
            <person name="Shimamura S."/>
            <person name="Takaki Y."/>
            <person name="Nagai Y."/>
            <person name="Toyoda A."/>
            <person name="Suzuki Y."/>
            <person name="Arimoto A."/>
            <person name="Ishii H."/>
            <person name="Satoh N."/>
            <person name="Nishiyama T."/>
            <person name="Hasebe M."/>
            <person name="Maruyama T."/>
            <person name="Minagawa J."/>
            <person name="Obokata J."/>
            <person name="Shigenobu S."/>
        </authorList>
    </citation>
    <scope>NUCLEOTIDE SEQUENCE [LARGE SCALE GENOMIC DNA]</scope>
</reference>
<evidence type="ECO:0000256" key="1">
    <source>
        <dbReference type="SAM" id="MobiDB-lite"/>
    </source>
</evidence>
<gene>
    <name evidence="3" type="ORF">PoB_007337500</name>
</gene>
<feature type="region of interest" description="Disordered" evidence="1">
    <location>
        <begin position="127"/>
        <end position="158"/>
    </location>
</feature>